<dbReference type="InterPro" id="IPR005269">
    <property type="entry name" value="LOG"/>
</dbReference>
<evidence type="ECO:0000313" key="4">
    <source>
        <dbReference type="EMBL" id="TCP10427.1"/>
    </source>
</evidence>
<dbReference type="EMBL" id="SLXE01000001">
    <property type="protein sequence ID" value="TCP10427.1"/>
    <property type="molecule type" value="Genomic_DNA"/>
</dbReference>
<name>A0ABY2C260_9NEIS</name>
<sequence length="200" mass="21389">MNKMNHIVVYCGSNLGNKPAYFEAAQAMGKAIAERGSTLVYGGGKIGLMGTVADAALAEGGQVIGVIPTFLREKEVAHLGLSQLIETADMTERKNKMIELADAFIALPGGLGTYEELFEVVSQAQLRLHAKPVGVLNIGGFFDGLLAMMQQTADEGFMPQANMSLLCVADHPAALLQKMADYRFVEAAKWVAPAWQSEAV</sequence>
<reference evidence="4 5" key="1">
    <citation type="submission" date="2019-03" db="EMBL/GenBank/DDBJ databases">
        <title>Genomic Encyclopedia of Type Strains, Phase IV (KMG-IV): sequencing the most valuable type-strain genomes for metagenomic binning, comparative biology and taxonomic classification.</title>
        <authorList>
            <person name="Goeker M."/>
        </authorList>
    </citation>
    <scope>NUCLEOTIDE SEQUENCE [LARGE SCALE GENOMIC DNA]</scope>
    <source>
        <strain evidence="4 5">DSM 17474</strain>
    </source>
</reference>
<comment type="caution">
    <text evidence="4">The sequence shown here is derived from an EMBL/GenBank/DDBJ whole genome shotgun (WGS) entry which is preliminary data.</text>
</comment>
<evidence type="ECO:0000256" key="1">
    <source>
        <dbReference type="ARBA" id="ARBA00000274"/>
    </source>
</evidence>
<keyword evidence="5" id="KW-1185">Reference proteome</keyword>
<comment type="catalytic activity">
    <reaction evidence="1">
        <text>AMP + H2O = D-ribose 5-phosphate + adenine</text>
        <dbReference type="Rhea" id="RHEA:20129"/>
        <dbReference type="ChEBI" id="CHEBI:15377"/>
        <dbReference type="ChEBI" id="CHEBI:16708"/>
        <dbReference type="ChEBI" id="CHEBI:78346"/>
        <dbReference type="ChEBI" id="CHEBI:456215"/>
        <dbReference type="EC" id="3.2.2.4"/>
    </reaction>
</comment>
<dbReference type="EC" id="3.2.2.n1" evidence="3"/>
<dbReference type="Pfam" id="PF03641">
    <property type="entry name" value="Lysine_decarbox"/>
    <property type="match status" value="1"/>
</dbReference>
<proteinExistence type="inferred from homology"/>
<gene>
    <name evidence="4" type="ORF">EV680_10192</name>
</gene>
<evidence type="ECO:0000313" key="5">
    <source>
        <dbReference type="Proteomes" id="UP000294721"/>
    </source>
</evidence>
<dbReference type="PANTHER" id="PTHR31223">
    <property type="entry name" value="LOG FAMILY PROTEIN YJL055W"/>
    <property type="match status" value="1"/>
</dbReference>
<dbReference type="SUPFAM" id="SSF102405">
    <property type="entry name" value="MCP/YpsA-like"/>
    <property type="match status" value="1"/>
</dbReference>
<keyword evidence="3" id="KW-0203">Cytokinin biosynthesis</keyword>
<accession>A0ABY2C260</accession>
<dbReference type="Proteomes" id="UP000294721">
    <property type="component" value="Unassembled WGS sequence"/>
</dbReference>
<protein>
    <recommendedName>
        <fullName evidence="3">Cytokinin riboside 5'-monophosphate phosphoribohydrolase</fullName>
        <ecNumber evidence="3">3.2.2.n1</ecNumber>
    </recommendedName>
</protein>
<organism evidence="4 5">
    <name type="scientific">Uruburuella suis</name>
    <dbReference type="NCBI Taxonomy" id="252130"/>
    <lineage>
        <taxon>Bacteria</taxon>
        <taxon>Pseudomonadati</taxon>
        <taxon>Pseudomonadota</taxon>
        <taxon>Betaproteobacteria</taxon>
        <taxon>Neisseriales</taxon>
        <taxon>Neisseriaceae</taxon>
        <taxon>Uruburuella</taxon>
    </lineage>
</organism>
<comment type="similarity">
    <text evidence="2 3">Belongs to the LOG family.</text>
</comment>
<evidence type="ECO:0000256" key="3">
    <source>
        <dbReference type="RuleBase" id="RU363015"/>
    </source>
</evidence>
<dbReference type="PANTHER" id="PTHR31223:SF70">
    <property type="entry name" value="LOG FAMILY PROTEIN YJL055W"/>
    <property type="match status" value="1"/>
</dbReference>
<keyword evidence="3" id="KW-0378">Hydrolase</keyword>
<dbReference type="NCBIfam" id="TIGR00730">
    <property type="entry name" value="Rossman fold protein, TIGR00730 family"/>
    <property type="match status" value="1"/>
</dbReference>
<dbReference type="InterPro" id="IPR031100">
    <property type="entry name" value="LOG_fam"/>
</dbReference>
<dbReference type="Gene3D" id="3.40.50.450">
    <property type="match status" value="1"/>
</dbReference>
<evidence type="ECO:0000256" key="2">
    <source>
        <dbReference type="ARBA" id="ARBA00006763"/>
    </source>
</evidence>